<dbReference type="PANTHER" id="PTHR46648:SF1">
    <property type="entry name" value="ADENOSINE 5'-MONOPHOSPHORAMIDASE HNT1"/>
    <property type="match status" value="1"/>
</dbReference>
<dbReference type="GO" id="GO:0003824">
    <property type="term" value="F:catalytic activity"/>
    <property type="evidence" value="ECO:0007669"/>
    <property type="project" value="InterPro"/>
</dbReference>
<dbReference type="Pfam" id="PF01230">
    <property type="entry name" value="HIT"/>
    <property type="match status" value="1"/>
</dbReference>
<proteinExistence type="predicted"/>
<dbReference type="Proteomes" id="UP000198327">
    <property type="component" value="Unassembled WGS sequence"/>
</dbReference>
<feature type="short sequence motif" description="Histidine triad motif" evidence="2 3">
    <location>
        <begin position="113"/>
        <end position="117"/>
    </location>
</feature>
<protein>
    <submittedName>
        <fullName evidence="5">Histidine triad (HIT) family protein</fullName>
    </submittedName>
</protein>
<dbReference type="InterPro" id="IPR001310">
    <property type="entry name" value="Histidine_triad_HIT"/>
</dbReference>
<dbReference type="EMBL" id="FZOW01000017">
    <property type="protein sequence ID" value="SNT41086.1"/>
    <property type="molecule type" value="Genomic_DNA"/>
</dbReference>
<name>A0A239MEI3_9NOCA</name>
<feature type="active site" description="Tele-AMP-histidine intermediate" evidence="1">
    <location>
        <position position="115"/>
    </location>
</feature>
<feature type="domain" description="HIT" evidence="4">
    <location>
        <begin position="49"/>
        <end position="128"/>
    </location>
</feature>
<dbReference type="InterPro" id="IPR011146">
    <property type="entry name" value="HIT-like"/>
</dbReference>
<dbReference type="PROSITE" id="PS51084">
    <property type="entry name" value="HIT_2"/>
    <property type="match status" value="1"/>
</dbReference>
<dbReference type="SUPFAM" id="SSF54197">
    <property type="entry name" value="HIT-like"/>
    <property type="match status" value="1"/>
</dbReference>
<dbReference type="PANTHER" id="PTHR46648">
    <property type="entry name" value="HIT FAMILY PROTEIN 1"/>
    <property type="match status" value="1"/>
</dbReference>
<dbReference type="Gene3D" id="3.30.428.10">
    <property type="entry name" value="HIT-like"/>
    <property type="match status" value="1"/>
</dbReference>
<sequence>MRPVHHAPANYRCPFCRFARNEFDELNAEGDLVARTDAVVARVSPKWWPNNPGHVIVSPVEHFENLYELPQAVGQALFDSIQKVAIAMRETYCCDGISTRQHNEPAGGQDVWHHHVHVFPRYHGDDLYLRHDESVYVPVEDRARYGSLLREFLKEE</sequence>
<dbReference type="InterPro" id="IPR036265">
    <property type="entry name" value="HIT-like_sf"/>
</dbReference>
<organism evidence="5 6">
    <name type="scientific">Rhodococcoides kyotonense</name>
    <dbReference type="NCBI Taxonomy" id="398843"/>
    <lineage>
        <taxon>Bacteria</taxon>
        <taxon>Bacillati</taxon>
        <taxon>Actinomycetota</taxon>
        <taxon>Actinomycetes</taxon>
        <taxon>Mycobacteriales</taxon>
        <taxon>Nocardiaceae</taxon>
        <taxon>Rhodococcoides</taxon>
    </lineage>
</organism>
<dbReference type="GO" id="GO:0009117">
    <property type="term" value="P:nucleotide metabolic process"/>
    <property type="evidence" value="ECO:0007669"/>
    <property type="project" value="TreeGrafter"/>
</dbReference>
<dbReference type="OrthoDB" id="9784774at2"/>
<evidence type="ECO:0000256" key="2">
    <source>
        <dbReference type="PIRSR" id="PIRSR601310-3"/>
    </source>
</evidence>
<dbReference type="AlphaFoldDB" id="A0A239MEI3"/>
<keyword evidence="6" id="KW-1185">Reference proteome</keyword>
<reference evidence="6" key="1">
    <citation type="submission" date="2017-06" db="EMBL/GenBank/DDBJ databases">
        <authorList>
            <person name="Varghese N."/>
            <person name="Submissions S."/>
        </authorList>
    </citation>
    <scope>NUCLEOTIDE SEQUENCE [LARGE SCALE GENOMIC DNA]</scope>
    <source>
        <strain evidence="6">JCM 23211</strain>
    </source>
</reference>
<evidence type="ECO:0000313" key="6">
    <source>
        <dbReference type="Proteomes" id="UP000198327"/>
    </source>
</evidence>
<evidence type="ECO:0000313" key="5">
    <source>
        <dbReference type="EMBL" id="SNT41086.1"/>
    </source>
</evidence>
<dbReference type="RefSeq" id="WP_089250933.1">
    <property type="nucleotide sequence ID" value="NZ_FZOW01000017.1"/>
</dbReference>
<gene>
    <name evidence="5" type="ORF">SAMN05421642_117119</name>
</gene>
<evidence type="ECO:0000256" key="3">
    <source>
        <dbReference type="PROSITE-ProRule" id="PRU00464"/>
    </source>
</evidence>
<evidence type="ECO:0000256" key="1">
    <source>
        <dbReference type="PIRSR" id="PIRSR601310-1"/>
    </source>
</evidence>
<accession>A0A239MEI3</accession>
<evidence type="ECO:0000259" key="4">
    <source>
        <dbReference type="PROSITE" id="PS51084"/>
    </source>
</evidence>